<comment type="similarity">
    <text evidence="2">Belongs to the nucleobase:cation symporter-2 (NCS2) (TC 2.A.40) family.</text>
</comment>
<feature type="transmembrane region" description="Helical" evidence="8">
    <location>
        <begin position="184"/>
        <end position="204"/>
    </location>
</feature>
<evidence type="ECO:0000256" key="3">
    <source>
        <dbReference type="ARBA" id="ARBA00022448"/>
    </source>
</evidence>
<evidence type="ECO:0000313" key="10">
    <source>
        <dbReference type="EMBL" id="PHM53462.1"/>
    </source>
</evidence>
<feature type="transmembrane region" description="Helical" evidence="8">
    <location>
        <begin position="340"/>
        <end position="359"/>
    </location>
</feature>
<keyword evidence="5 8" id="KW-0812">Transmembrane</keyword>
<accession>A0A2G0Q2L8</accession>
<dbReference type="EMBL" id="CP016176">
    <property type="protein sequence ID" value="AOM39702.1"/>
    <property type="molecule type" value="Genomic_DNA"/>
</dbReference>
<evidence type="ECO:0000256" key="4">
    <source>
        <dbReference type="ARBA" id="ARBA00022475"/>
    </source>
</evidence>
<dbReference type="GO" id="GO:0005886">
    <property type="term" value="C:plasma membrane"/>
    <property type="evidence" value="ECO:0007669"/>
    <property type="project" value="UniProtKB-SubCell"/>
</dbReference>
<dbReference type="Proteomes" id="UP000225433">
    <property type="component" value="Unassembled WGS sequence"/>
</dbReference>
<feature type="transmembrane region" description="Helical" evidence="8">
    <location>
        <begin position="49"/>
        <end position="65"/>
    </location>
</feature>
<dbReference type="InterPro" id="IPR006042">
    <property type="entry name" value="Xan_ur_permease"/>
</dbReference>
<dbReference type="AlphaFoldDB" id="A0A2G0Q2L8"/>
<feature type="transmembrane region" description="Helical" evidence="8">
    <location>
        <begin position="159"/>
        <end position="177"/>
    </location>
</feature>
<evidence type="ECO:0000256" key="8">
    <source>
        <dbReference type="SAM" id="Phobius"/>
    </source>
</evidence>
<dbReference type="GO" id="GO:0042907">
    <property type="term" value="F:xanthine transmembrane transporter activity"/>
    <property type="evidence" value="ECO:0007669"/>
    <property type="project" value="TreeGrafter"/>
</dbReference>
<dbReference type="KEGG" id="xho:A9255_03320"/>
<dbReference type="InterPro" id="IPR006043">
    <property type="entry name" value="NCS2"/>
</dbReference>
<feature type="transmembrane region" description="Helical" evidence="8">
    <location>
        <begin position="25"/>
        <end position="43"/>
    </location>
</feature>
<reference evidence="10 12" key="2">
    <citation type="journal article" date="2017" name="Nat. Microbiol.">
        <title>Natural product diversity associated with the nematode symbionts Photorhabdus and Xenorhabdus.</title>
        <authorList>
            <person name="Tobias N.J."/>
            <person name="Wolff H."/>
            <person name="Djahanschiri B."/>
            <person name="Grundmann F."/>
            <person name="Kronenwerth M."/>
            <person name="Shi Y.M."/>
            <person name="Simonyi S."/>
            <person name="Grun P."/>
            <person name="Shapiro-Ilan D."/>
            <person name="Pidot S.J."/>
            <person name="Stinear T.P."/>
            <person name="Ebersberger I."/>
            <person name="Bode H.B."/>
        </authorList>
    </citation>
    <scope>NUCLEOTIDE SEQUENCE [LARGE SCALE GENOMIC DNA]</scope>
    <source>
        <strain evidence="10 12">DSM 17903</strain>
    </source>
</reference>
<proteinExistence type="inferred from homology"/>
<protein>
    <submittedName>
        <fullName evidence="10">Uracil permease</fullName>
    </submittedName>
</protein>
<sequence>MTRRTIDVRTIGVDERPPLVQTIPLSLQHLFAMFGATVLVPILFKVNPATILLFNGIGTLLYLVICRGKIPAYLGSSFAFISPVLLLLPLGYELALGGFIVCGLLFCLVALIVKVAGRGWINVMFPPAAMGAIVAVIGLELAGVAADMVGLRPATGADINTAHLTISMVTLGVTILGSVMFRGFMAIIPILIGVLVGYALAFMMGEVDLTPVREAPWFALPTFYTPRFEWFAIMTILPAALVVIAEHVGHLVVTANIVQKDLLKNPGLHRSMFANGFSTMVSGFFGSTPNTTYGENIGVMALTRVYSTWVIGGAAILAILLSCVGKLAAAIQIIPVPVMGGVSLLLYGVIGASGIRVLIDSKVDYSKAQNLILTSVILIIGVSGAKIQVGAAELKGMALATVAGIGLSLLFKLISIIRPDEPYINSSVESIKDDKKCEIIG</sequence>
<dbReference type="PROSITE" id="PS01116">
    <property type="entry name" value="XANTH_URACIL_PERMASE"/>
    <property type="match status" value="1"/>
</dbReference>
<name>A0A2G0Q2L8_XENHO</name>
<dbReference type="NCBIfam" id="TIGR00801">
    <property type="entry name" value="ncs2"/>
    <property type="match status" value="1"/>
</dbReference>
<evidence type="ECO:0000256" key="5">
    <source>
        <dbReference type="ARBA" id="ARBA00022692"/>
    </source>
</evidence>
<evidence type="ECO:0000256" key="1">
    <source>
        <dbReference type="ARBA" id="ARBA00004651"/>
    </source>
</evidence>
<feature type="transmembrane region" description="Helical" evidence="8">
    <location>
        <begin position="309"/>
        <end position="334"/>
    </location>
</feature>
<keyword evidence="6 8" id="KW-1133">Transmembrane helix</keyword>
<gene>
    <name evidence="9" type="ORF">A9255_03320</name>
    <name evidence="10" type="ORF">Xhom_03460</name>
</gene>
<keyword evidence="4" id="KW-1003">Cell membrane</keyword>
<evidence type="ECO:0000313" key="9">
    <source>
        <dbReference type="EMBL" id="AOM39702.1"/>
    </source>
</evidence>
<evidence type="ECO:0000256" key="7">
    <source>
        <dbReference type="ARBA" id="ARBA00023136"/>
    </source>
</evidence>
<feature type="transmembrane region" description="Helical" evidence="8">
    <location>
        <begin position="371"/>
        <end position="391"/>
    </location>
</feature>
<keyword evidence="11" id="KW-1185">Reference proteome</keyword>
<reference evidence="9 11" key="1">
    <citation type="submission" date="2016-06" db="EMBL/GenBank/DDBJ databases">
        <title>Bacterial characters and pathogenicity of Xenorhabdus hominickii from an entomopathogenic nematode, Steinernema monticolum.</title>
        <authorList>
            <person name="Park Y."/>
            <person name="Kim Y."/>
        </authorList>
    </citation>
    <scope>NUCLEOTIDE SEQUENCE [LARGE SCALE GENOMIC DNA]</scope>
    <source>
        <strain evidence="9 11">ANU1</strain>
    </source>
</reference>
<evidence type="ECO:0000313" key="11">
    <source>
        <dbReference type="Proteomes" id="UP000094600"/>
    </source>
</evidence>
<feature type="transmembrane region" description="Helical" evidence="8">
    <location>
        <begin position="397"/>
        <end position="417"/>
    </location>
</feature>
<dbReference type="PANTHER" id="PTHR42810">
    <property type="entry name" value="PURINE PERMEASE C1399.01C-RELATED"/>
    <property type="match status" value="1"/>
</dbReference>
<dbReference type="Pfam" id="PF00860">
    <property type="entry name" value="Xan_ur_permease"/>
    <property type="match status" value="1"/>
</dbReference>
<keyword evidence="3" id="KW-0813">Transport</keyword>
<dbReference type="EMBL" id="NJAI01000006">
    <property type="protein sequence ID" value="PHM53462.1"/>
    <property type="molecule type" value="Genomic_DNA"/>
</dbReference>
<organism evidence="10 12">
    <name type="scientific">Xenorhabdus hominickii</name>
    <dbReference type="NCBI Taxonomy" id="351679"/>
    <lineage>
        <taxon>Bacteria</taxon>
        <taxon>Pseudomonadati</taxon>
        <taxon>Pseudomonadota</taxon>
        <taxon>Gammaproteobacteria</taxon>
        <taxon>Enterobacterales</taxon>
        <taxon>Morganellaceae</taxon>
        <taxon>Xenorhabdus</taxon>
    </lineage>
</organism>
<evidence type="ECO:0000256" key="2">
    <source>
        <dbReference type="ARBA" id="ARBA00008821"/>
    </source>
</evidence>
<feature type="transmembrane region" description="Helical" evidence="8">
    <location>
        <begin position="72"/>
        <end position="88"/>
    </location>
</feature>
<feature type="transmembrane region" description="Helical" evidence="8">
    <location>
        <begin position="120"/>
        <end position="139"/>
    </location>
</feature>
<dbReference type="PANTHER" id="PTHR42810:SF4">
    <property type="entry name" value="URIC ACID TRANSPORTER UACT"/>
    <property type="match status" value="1"/>
</dbReference>
<evidence type="ECO:0000313" key="12">
    <source>
        <dbReference type="Proteomes" id="UP000225433"/>
    </source>
</evidence>
<dbReference type="NCBIfam" id="NF007995">
    <property type="entry name" value="PRK10720.1"/>
    <property type="match status" value="1"/>
</dbReference>
<dbReference type="Proteomes" id="UP000094600">
    <property type="component" value="Chromosome"/>
</dbReference>
<feature type="transmembrane region" description="Helical" evidence="8">
    <location>
        <begin position="94"/>
        <end position="113"/>
    </location>
</feature>
<feature type="transmembrane region" description="Helical" evidence="8">
    <location>
        <begin position="230"/>
        <end position="253"/>
    </location>
</feature>
<dbReference type="STRING" id="351679.A9255_03320"/>
<evidence type="ECO:0000256" key="6">
    <source>
        <dbReference type="ARBA" id="ARBA00022989"/>
    </source>
</evidence>
<comment type="subcellular location">
    <subcellularLocation>
        <location evidence="1">Cell membrane</location>
        <topology evidence="1">Multi-pass membrane protein</topology>
    </subcellularLocation>
</comment>
<keyword evidence="7 8" id="KW-0472">Membrane</keyword>